<dbReference type="Proteomes" id="UP000186922">
    <property type="component" value="Unassembled WGS sequence"/>
</dbReference>
<comment type="caution">
    <text evidence="2">The sequence shown here is derived from an EMBL/GenBank/DDBJ whole genome shotgun (WGS) entry which is preliminary data.</text>
</comment>
<feature type="region of interest" description="Disordered" evidence="1">
    <location>
        <begin position="1"/>
        <end position="54"/>
    </location>
</feature>
<feature type="compositionally biased region" description="Polar residues" evidence="1">
    <location>
        <begin position="81"/>
        <end position="93"/>
    </location>
</feature>
<feature type="region of interest" description="Disordered" evidence="1">
    <location>
        <begin position="225"/>
        <end position="248"/>
    </location>
</feature>
<name>A0A1D1V7Q1_RAMVA</name>
<organism evidence="2 3">
    <name type="scientific">Ramazzottius varieornatus</name>
    <name type="common">Water bear</name>
    <name type="synonym">Tardigrade</name>
    <dbReference type="NCBI Taxonomy" id="947166"/>
    <lineage>
        <taxon>Eukaryota</taxon>
        <taxon>Metazoa</taxon>
        <taxon>Ecdysozoa</taxon>
        <taxon>Tardigrada</taxon>
        <taxon>Eutardigrada</taxon>
        <taxon>Parachela</taxon>
        <taxon>Hypsibioidea</taxon>
        <taxon>Ramazzottiidae</taxon>
        <taxon>Ramazzottius</taxon>
    </lineage>
</organism>
<feature type="compositionally biased region" description="Polar residues" evidence="1">
    <location>
        <begin position="230"/>
        <end position="248"/>
    </location>
</feature>
<proteinExistence type="predicted"/>
<keyword evidence="3" id="KW-1185">Reference proteome</keyword>
<protein>
    <submittedName>
        <fullName evidence="2">Uncharacterized protein</fullName>
    </submittedName>
</protein>
<evidence type="ECO:0000256" key="1">
    <source>
        <dbReference type="SAM" id="MobiDB-lite"/>
    </source>
</evidence>
<reference evidence="2 3" key="1">
    <citation type="journal article" date="2016" name="Nat. Commun.">
        <title>Extremotolerant tardigrade genome and improved radiotolerance of human cultured cells by tardigrade-unique protein.</title>
        <authorList>
            <person name="Hashimoto T."/>
            <person name="Horikawa D.D."/>
            <person name="Saito Y."/>
            <person name="Kuwahara H."/>
            <person name="Kozuka-Hata H."/>
            <person name="Shin-I T."/>
            <person name="Minakuchi Y."/>
            <person name="Ohishi K."/>
            <person name="Motoyama A."/>
            <person name="Aizu T."/>
            <person name="Enomoto A."/>
            <person name="Kondo K."/>
            <person name="Tanaka S."/>
            <person name="Hara Y."/>
            <person name="Koshikawa S."/>
            <person name="Sagara H."/>
            <person name="Miura T."/>
            <person name="Yokobori S."/>
            <person name="Miyagawa K."/>
            <person name="Suzuki Y."/>
            <person name="Kubo T."/>
            <person name="Oyama M."/>
            <person name="Kohara Y."/>
            <person name="Fujiyama A."/>
            <person name="Arakawa K."/>
            <person name="Katayama T."/>
            <person name="Toyoda A."/>
            <person name="Kunieda T."/>
        </authorList>
    </citation>
    <scope>NUCLEOTIDE SEQUENCE [LARGE SCALE GENOMIC DNA]</scope>
    <source>
        <strain evidence="2 3">YOKOZUNA-1</strain>
    </source>
</reference>
<feature type="region of interest" description="Disordered" evidence="1">
    <location>
        <begin position="370"/>
        <end position="389"/>
    </location>
</feature>
<sequence>MLTNNNGGNNRKSLGNRNSIRQLPGVNGGKDSNDPQQKGDANESRGNCAGFPPANVHIDEAEFQAAQQRMKRAGKDIADQSAANTTGQEQPGENSLPPGMCERPPFIVRHVPSNLLGRRPRLHKTLSQETNLMLMQYQRDHPSDTDVQTVCPDKVPAPLYRKLRQQYENQHGRAPTRKYKKPPAVLMRCPTNACNLGKDSYYGGARRPSLGKDKYITRNYSAPAAFDPSFTEQQPNERNQPVNQQQLNRFEDDVEGKARNNPINRDLYNQAMEELEETEIDPSICDMENVKKFLRKSGCRMSSPPETENKPSIRPPGRTSPKEKEYRPNREVFAPGGLATELYSEDEANLYRDDQEMAAVYRDVTRTLKQDKERKTNPDKDLNKWKNCE</sequence>
<feature type="region of interest" description="Disordered" evidence="1">
    <location>
        <begin position="66"/>
        <end position="102"/>
    </location>
</feature>
<feature type="region of interest" description="Disordered" evidence="1">
    <location>
        <begin position="296"/>
        <end position="330"/>
    </location>
</feature>
<dbReference type="EMBL" id="BDGG01000003">
    <property type="protein sequence ID" value="GAU96082.1"/>
    <property type="molecule type" value="Genomic_DNA"/>
</dbReference>
<dbReference type="AlphaFoldDB" id="A0A1D1V7Q1"/>
<gene>
    <name evidence="2" type="primary">RvY_07574-1</name>
    <name evidence="2" type="synonym">RvY_07574.1</name>
    <name evidence="2" type="ORF">RvY_07574</name>
</gene>
<evidence type="ECO:0000313" key="3">
    <source>
        <dbReference type="Proteomes" id="UP000186922"/>
    </source>
</evidence>
<feature type="compositionally biased region" description="Polar residues" evidence="1">
    <location>
        <begin position="1"/>
        <end position="21"/>
    </location>
</feature>
<evidence type="ECO:0000313" key="2">
    <source>
        <dbReference type="EMBL" id="GAU96082.1"/>
    </source>
</evidence>
<feature type="compositionally biased region" description="Basic and acidic residues" evidence="1">
    <location>
        <begin position="320"/>
        <end position="330"/>
    </location>
</feature>
<accession>A0A1D1V7Q1</accession>